<comment type="caution">
    <text evidence="2">The sequence shown here is derived from an EMBL/GenBank/DDBJ whole genome shotgun (WGS) entry which is preliminary data.</text>
</comment>
<dbReference type="Proteomes" id="UP001161409">
    <property type="component" value="Unassembled WGS sequence"/>
</dbReference>
<dbReference type="RefSeq" id="WP_169559515.1">
    <property type="nucleotide sequence ID" value="NZ_BSNF01000001.1"/>
</dbReference>
<gene>
    <name evidence="2" type="ORF">GCM10007924_07410</name>
</gene>
<evidence type="ECO:0000313" key="3">
    <source>
        <dbReference type="Proteomes" id="UP001161409"/>
    </source>
</evidence>
<organism evidence="2 3">
    <name type="scientific">Sneathiella chinensis</name>
    <dbReference type="NCBI Taxonomy" id="349750"/>
    <lineage>
        <taxon>Bacteria</taxon>
        <taxon>Pseudomonadati</taxon>
        <taxon>Pseudomonadota</taxon>
        <taxon>Alphaproteobacteria</taxon>
        <taxon>Sneathiellales</taxon>
        <taxon>Sneathiellaceae</taxon>
        <taxon>Sneathiella</taxon>
    </lineage>
</organism>
<accession>A0ABQ5U061</accession>
<feature type="signal peptide" evidence="1">
    <location>
        <begin position="1"/>
        <end position="23"/>
    </location>
</feature>
<proteinExistence type="predicted"/>
<name>A0ABQ5U061_9PROT</name>
<evidence type="ECO:0000256" key="1">
    <source>
        <dbReference type="SAM" id="SignalP"/>
    </source>
</evidence>
<feature type="chain" id="PRO_5047479830" evidence="1">
    <location>
        <begin position="24"/>
        <end position="118"/>
    </location>
</feature>
<dbReference type="EMBL" id="BSNF01000001">
    <property type="protein sequence ID" value="GLQ05520.1"/>
    <property type="molecule type" value="Genomic_DNA"/>
</dbReference>
<reference evidence="2" key="2">
    <citation type="submission" date="2023-01" db="EMBL/GenBank/DDBJ databases">
        <title>Draft genome sequence of Sneathiella chinensis strain NBRC 103408.</title>
        <authorList>
            <person name="Sun Q."/>
            <person name="Mori K."/>
        </authorList>
    </citation>
    <scope>NUCLEOTIDE SEQUENCE</scope>
    <source>
        <strain evidence="2">NBRC 103408</strain>
    </source>
</reference>
<reference evidence="2" key="1">
    <citation type="journal article" date="2014" name="Int. J. Syst. Evol. Microbiol.">
        <title>Complete genome of a new Firmicutes species belonging to the dominant human colonic microbiota ('Ruminococcus bicirculans') reveals two chromosomes and a selective capacity to utilize plant glucans.</title>
        <authorList>
            <consortium name="NISC Comparative Sequencing Program"/>
            <person name="Wegmann U."/>
            <person name="Louis P."/>
            <person name="Goesmann A."/>
            <person name="Henrissat B."/>
            <person name="Duncan S.H."/>
            <person name="Flint H.J."/>
        </authorList>
    </citation>
    <scope>NUCLEOTIDE SEQUENCE</scope>
    <source>
        <strain evidence="2">NBRC 103408</strain>
    </source>
</reference>
<evidence type="ECO:0000313" key="2">
    <source>
        <dbReference type="EMBL" id="GLQ05520.1"/>
    </source>
</evidence>
<protein>
    <submittedName>
        <fullName evidence="2">Uncharacterized protein</fullName>
    </submittedName>
</protein>
<keyword evidence="3" id="KW-1185">Reference proteome</keyword>
<sequence>MKPFHSLLLALILSGIWGTTAMAGSSIYSTLAPYEPEDCKPVVEQNLKEQNADFNKIYRIEYLTRYLNMSEDAEEYNYEAWVSFGTCTGNYAIIMDKGCMIRRTFLTGQCQQAGIPTP</sequence>
<keyword evidence="1" id="KW-0732">Signal</keyword>